<dbReference type="RefSeq" id="WP_254011539.1">
    <property type="nucleotide sequence ID" value="NZ_JAMZMM010000072.1"/>
</dbReference>
<dbReference type="AlphaFoldDB" id="A0AAE3KM25"/>
<dbReference type="EMBL" id="JAMZMM010000072">
    <property type="protein sequence ID" value="MCP2728744.1"/>
    <property type="molecule type" value="Genomic_DNA"/>
</dbReference>
<name>A0AAE3KM25_9CYAN</name>
<organism evidence="1 2">
    <name type="scientific">Limnofasciculus baicalensis BBK-W-15</name>
    <dbReference type="NCBI Taxonomy" id="2699891"/>
    <lineage>
        <taxon>Bacteria</taxon>
        <taxon>Bacillati</taxon>
        <taxon>Cyanobacteriota</taxon>
        <taxon>Cyanophyceae</taxon>
        <taxon>Coleofasciculales</taxon>
        <taxon>Coleofasciculaceae</taxon>
        <taxon>Limnofasciculus</taxon>
        <taxon>Limnofasciculus baicalensis</taxon>
    </lineage>
</organism>
<evidence type="ECO:0000313" key="2">
    <source>
        <dbReference type="Proteomes" id="UP001204953"/>
    </source>
</evidence>
<dbReference type="Gene3D" id="1.10.10.10">
    <property type="entry name" value="Winged helix-like DNA-binding domain superfamily/Winged helix DNA-binding domain"/>
    <property type="match status" value="1"/>
</dbReference>
<accession>A0AAE3KM25</accession>
<protein>
    <submittedName>
        <fullName evidence="1">Transcription factor RcaD</fullName>
    </submittedName>
</protein>
<keyword evidence="2" id="KW-1185">Reference proteome</keyword>
<dbReference type="InterPro" id="IPR036388">
    <property type="entry name" value="WH-like_DNA-bd_sf"/>
</dbReference>
<gene>
    <name evidence="1" type="ORF">NJ959_09720</name>
</gene>
<reference evidence="1" key="1">
    <citation type="submission" date="2022-06" db="EMBL/GenBank/DDBJ databases">
        <title>New cyanobacteria of genus Symplocastrum in benthos of Lake Baikal.</title>
        <authorList>
            <person name="Sorokovikova E."/>
            <person name="Tikhonova I."/>
            <person name="Krasnopeev A."/>
            <person name="Evseev P."/>
            <person name="Gladkikh A."/>
            <person name="Belykh O."/>
        </authorList>
    </citation>
    <scope>NUCLEOTIDE SEQUENCE</scope>
    <source>
        <strain evidence="1">BBK-W-15</strain>
    </source>
</reference>
<comment type="caution">
    <text evidence="1">The sequence shown here is derived from an EMBL/GenBank/DDBJ whole genome shotgun (WGS) entry which is preliminary data.</text>
</comment>
<sequence length="274" mass="31172">METNELKFLLILLGCSDYRSPLAAKWFDSIKSKEKIVCDLGERGLVDFDRGIASVKILPPGEAIVEGKEELALTPKQLRILENISKAVEKIAPSKIAGKSIKSTERDAILQKFQEQGLIEIERAIKRQKAEVWLTETGQDYLRDEFVPETGTNPAISFNLMTNYLGFLRKFIQKPENYSATVITNKLSDDEILQIIRDLDKELGTDNYLPIFHLREKLQPPFYRKDLDRVLYRLQQEDKIDMSSLQEASAYTPEQIDAGIPQDVGGSLFFISVN</sequence>
<evidence type="ECO:0000313" key="1">
    <source>
        <dbReference type="EMBL" id="MCP2728744.1"/>
    </source>
</evidence>
<proteinExistence type="predicted"/>
<dbReference type="Proteomes" id="UP001204953">
    <property type="component" value="Unassembled WGS sequence"/>
</dbReference>